<reference evidence="2 3" key="1">
    <citation type="submission" date="2019-02" db="EMBL/GenBank/DDBJ databases">
        <title>Deep-cultivation of Planctomycetes and their phenomic and genomic characterization uncovers novel biology.</title>
        <authorList>
            <person name="Wiegand S."/>
            <person name="Jogler M."/>
            <person name="Boedeker C."/>
            <person name="Pinto D."/>
            <person name="Vollmers J."/>
            <person name="Rivas-Marin E."/>
            <person name="Kohn T."/>
            <person name="Peeters S.H."/>
            <person name="Heuer A."/>
            <person name="Rast P."/>
            <person name="Oberbeckmann S."/>
            <person name="Bunk B."/>
            <person name="Jeske O."/>
            <person name="Meyerdierks A."/>
            <person name="Storesund J.E."/>
            <person name="Kallscheuer N."/>
            <person name="Luecker S."/>
            <person name="Lage O.M."/>
            <person name="Pohl T."/>
            <person name="Merkel B.J."/>
            <person name="Hornburger P."/>
            <person name="Mueller R.-W."/>
            <person name="Bruemmer F."/>
            <person name="Labrenz M."/>
            <person name="Spormann A.M."/>
            <person name="Op den Camp H."/>
            <person name="Overmann J."/>
            <person name="Amann R."/>
            <person name="Jetten M.S.M."/>
            <person name="Mascher T."/>
            <person name="Medema M.H."/>
            <person name="Devos D.P."/>
            <person name="Kaster A.-K."/>
            <person name="Ovreas L."/>
            <person name="Rohde M."/>
            <person name="Galperin M.Y."/>
            <person name="Jogler C."/>
        </authorList>
    </citation>
    <scope>NUCLEOTIDE SEQUENCE [LARGE SCALE GENOMIC DNA]</scope>
    <source>
        <strain evidence="2 3">ETA_A1</strain>
    </source>
</reference>
<organism evidence="2 3">
    <name type="scientific">Urbifossiella limnaea</name>
    <dbReference type="NCBI Taxonomy" id="2528023"/>
    <lineage>
        <taxon>Bacteria</taxon>
        <taxon>Pseudomonadati</taxon>
        <taxon>Planctomycetota</taxon>
        <taxon>Planctomycetia</taxon>
        <taxon>Gemmatales</taxon>
        <taxon>Gemmataceae</taxon>
        <taxon>Urbifossiella</taxon>
    </lineage>
</organism>
<dbReference type="KEGG" id="uli:ETAA1_24880"/>
<protein>
    <submittedName>
        <fullName evidence="2">Uncharacterized protein</fullName>
    </submittedName>
</protein>
<feature type="transmembrane region" description="Helical" evidence="1">
    <location>
        <begin position="20"/>
        <end position="36"/>
    </location>
</feature>
<evidence type="ECO:0000313" key="2">
    <source>
        <dbReference type="EMBL" id="QDU20534.1"/>
    </source>
</evidence>
<gene>
    <name evidence="2" type="ORF">ETAA1_24880</name>
</gene>
<dbReference type="Proteomes" id="UP000319576">
    <property type="component" value="Chromosome"/>
</dbReference>
<evidence type="ECO:0000256" key="1">
    <source>
        <dbReference type="SAM" id="Phobius"/>
    </source>
</evidence>
<keyword evidence="1" id="KW-0472">Membrane</keyword>
<name>A0A517XSQ0_9BACT</name>
<feature type="transmembrane region" description="Helical" evidence="1">
    <location>
        <begin position="43"/>
        <end position="60"/>
    </location>
</feature>
<sequence length="64" mass="6795">MQAVLTESIVTDYAAAVKPPWVVLAIAVCLLALVMPREVLPEFAVASAAVAACGWLVNRFRANP</sequence>
<keyword evidence="3" id="KW-1185">Reference proteome</keyword>
<dbReference type="AlphaFoldDB" id="A0A517XSQ0"/>
<dbReference type="EMBL" id="CP036273">
    <property type="protein sequence ID" value="QDU20534.1"/>
    <property type="molecule type" value="Genomic_DNA"/>
</dbReference>
<keyword evidence="1" id="KW-0812">Transmembrane</keyword>
<keyword evidence="1" id="KW-1133">Transmembrane helix</keyword>
<proteinExistence type="predicted"/>
<accession>A0A517XSQ0</accession>
<evidence type="ECO:0000313" key="3">
    <source>
        <dbReference type="Proteomes" id="UP000319576"/>
    </source>
</evidence>
<dbReference type="RefSeq" id="WP_145238248.1">
    <property type="nucleotide sequence ID" value="NZ_CP036273.1"/>
</dbReference>